<organism evidence="3 4">
    <name type="scientific">Araneus ventricosus</name>
    <name type="common">Orbweaver spider</name>
    <name type="synonym">Epeira ventricosa</name>
    <dbReference type="NCBI Taxonomy" id="182803"/>
    <lineage>
        <taxon>Eukaryota</taxon>
        <taxon>Metazoa</taxon>
        <taxon>Ecdysozoa</taxon>
        <taxon>Arthropoda</taxon>
        <taxon>Chelicerata</taxon>
        <taxon>Arachnida</taxon>
        <taxon>Araneae</taxon>
        <taxon>Araneomorphae</taxon>
        <taxon>Entelegynae</taxon>
        <taxon>Araneoidea</taxon>
        <taxon>Araneidae</taxon>
        <taxon>Araneus</taxon>
    </lineage>
</organism>
<accession>A0A4Y2JSG8</accession>
<feature type="domain" description="HTH psq-type" evidence="2">
    <location>
        <begin position="5"/>
        <end position="46"/>
    </location>
</feature>
<sequence>MGFWTEGNLKNAIKAVEEKNMGVNQAAKTFSIPKTTLKRRIKTYNFTKGSLGSSSILGCGNENKSVAHINKLQNWGFTPCRDSVRSMAYELAGKLKISHTFNKEPKRLVMTGYNHSLLEIQHSQ</sequence>
<reference evidence="3 4" key="1">
    <citation type="journal article" date="2019" name="Sci. Rep.">
        <title>Orb-weaving spider Araneus ventricosus genome elucidates the spidroin gene catalogue.</title>
        <authorList>
            <person name="Kono N."/>
            <person name="Nakamura H."/>
            <person name="Ohtoshi R."/>
            <person name="Moran D.A.P."/>
            <person name="Shinohara A."/>
            <person name="Yoshida Y."/>
            <person name="Fujiwara M."/>
            <person name="Mori M."/>
            <person name="Tomita M."/>
            <person name="Arakawa K."/>
        </authorList>
    </citation>
    <scope>NUCLEOTIDE SEQUENCE [LARGE SCALE GENOMIC DNA]</scope>
</reference>
<gene>
    <name evidence="3" type="ORF">AVEN_159729_1</name>
</gene>
<evidence type="ECO:0000313" key="4">
    <source>
        <dbReference type="Proteomes" id="UP000499080"/>
    </source>
</evidence>
<dbReference type="AlphaFoldDB" id="A0A4Y2JSG8"/>
<keyword evidence="4" id="KW-1185">Reference proteome</keyword>
<evidence type="ECO:0000259" key="2">
    <source>
        <dbReference type="Pfam" id="PF05225"/>
    </source>
</evidence>
<dbReference type="SUPFAM" id="SSF46689">
    <property type="entry name" value="Homeodomain-like"/>
    <property type="match status" value="1"/>
</dbReference>
<name>A0A4Y2JSG8_ARAVE</name>
<protein>
    <recommendedName>
        <fullName evidence="2">HTH psq-type domain-containing protein</fullName>
    </recommendedName>
</protein>
<evidence type="ECO:0000313" key="3">
    <source>
        <dbReference type="EMBL" id="GBM93361.1"/>
    </source>
</evidence>
<comment type="caution">
    <text evidence="3">The sequence shown here is derived from an EMBL/GenBank/DDBJ whole genome shotgun (WGS) entry which is preliminary data.</text>
</comment>
<comment type="subcellular location">
    <subcellularLocation>
        <location evidence="1">Nucleus</location>
    </subcellularLocation>
</comment>
<dbReference type="Pfam" id="PF05225">
    <property type="entry name" value="HTH_psq"/>
    <property type="match status" value="1"/>
</dbReference>
<dbReference type="GO" id="GO:0003677">
    <property type="term" value="F:DNA binding"/>
    <property type="evidence" value="ECO:0007669"/>
    <property type="project" value="InterPro"/>
</dbReference>
<dbReference type="Proteomes" id="UP000499080">
    <property type="component" value="Unassembled WGS sequence"/>
</dbReference>
<dbReference type="EMBL" id="BGPR01003868">
    <property type="protein sequence ID" value="GBM93361.1"/>
    <property type="molecule type" value="Genomic_DNA"/>
</dbReference>
<dbReference type="OrthoDB" id="6778796at2759"/>
<dbReference type="GO" id="GO:0005634">
    <property type="term" value="C:nucleus"/>
    <property type="evidence" value="ECO:0007669"/>
    <property type="project" value="UniProtKB-SubCell"/>
</dbReference>
<evidence type="ECO:0000256" key="1">
    <source>
        <dbReference type="ARBA" id="ARBA00004123"/>
    </source>
</evidence>
<dbReference type="InterPro" id="IPR007889">
    <property type="entry name" value="HTH_Psq"/>
</dbReference>
<proteinExistence type="predicted"/>
<dbReference type="Gene3D" id="1.10.10.60">
    <property type="entry name" value="Homeodomain-like"/>
    <property type="match status" value="1"/>
</dbReference>
<dbReference type="InterPro" id="IPR009057">
    <property type="entry name" value="Homeodomain-like_sf"/>
</dbReference>